<dbReference type="InterPro" id="IPR001680">
    <property type="entry name" value="WD40_rpt"/>
</dbReference>
<dbReference type="EMBL" id="KV429050">
    <property type="protein sequence ID" value="KZT70568.1"/>
    <property type="molecule type" value="Genomic_DNA"/>
</dbReference>
<dbReference type="InterPro" id="IPR046851">
    <property type="entry name" value="NBCH_WD40"/>
</dbReference>
<dbReference type="InterPro" id="IPR023362">
    <property type="entry name" value="PH-BEACH_dom"/>
</dbReference>
<dbReference type="SUPFAM" id="SSF81837">
    <property type="entry name" value="BEACH domain"/>
    <property type="match status" value="1"/>
</dbReference>
<dbReference type="InterPro" id="IPR036322">
    <property type="entry name" value="WD40_repeat_dom_sf"/>
</dbReference>
<dbReference type="PROSITE" id="PS50082">
    <property type="entry name" value="WD_REPEATS_2"/>
    <property type="match status" value="2"/>
</dbReference>
<organism evidence="7 8">
    <name type="scientific">Daedalea quercina L-15889</name>
    <dbReference type="NCBI Taxonomy" id="1314783"/>
    <lineage>
        <taxon>Eukaryota</taxon>
        <taxon>Fungi</taxon>
        <taxon>Dikarya</taxon>
        <taxon>Basidiomycota</taxon>
        <taxon>Agaricomycotina</taxon>
        <taxon>Agaricomycetes</taxon>
        <taxon>Polyporales</taxon>
        <taxon>Fomitopsis</taxon>
    </lineage>
</organism>
<name>A0A165RC81_9APHY</name>
<accession>A0A165RC81</accession>
<evidence type="ECO:0000256" key="1">
    <source>
        <dbReference type="ARBA" id="ARBA00022574"/>
    </source>
</evidence>
<evidence type="ECO:0000259" key="5">
    <source>
        <dbReference type="PROSITE" id="PS50197"/>
    </source>
</evidence>
<dbReference type="Pfam" id="PF02138">
    <property type="entry name" value="Beach"/>
    <property type="match status" value="1"/>
</dbReference>
<dbReference type="PANTHER" id="PTHR46108:SF4">
    <property type="entry name" value="BLUE CHEESE"/>
    <property type="match status" value="1"/>
</dbReference>
<dbReference type="Proteomes" id="UP000076727">
    <property type="component" value="Unassembled WGS sequence"/>
</dbReference>
<protein>
    <submittedName>
        <fullName evidence="7">Beach-domain-containing protein</fullName>
    </submittedName>
</protein>
<dbReference type="CDD" id="cd06071">
    <property type="entry name" value="Beach"/>
    <property type="match status" value="1"/>
</dbReference>
<dbReference type="Gene3D" id="2.130.10.10">
    <property type="entry name" value="YVTN repeat-like/Quinoprotein amine dehydrogenase"/>
    <property type="match status" value="1"/>
</dbReference>
<evidence type="ECO:0000313" key="7">
    <source>
        <dbReference type="EMBL" id="KZT70568.1"/>
    </source>
</evidence>
<dbReference type="InterPro" id="IPR051944">
    <property type="entry name" value="BEACH_domain_protein"/>
</dbReference>
<dbReference type="PANTHER" id="PTHR46108">
    <property type="entry name" value="BLUE CHEESE"/>
    <property type="match status" value="1"/>
</dbReference>
<feature type="repeat" description="WD" evidence="3">
    <location>
        <begin position="1844"/>
        <end position="1885"/>
    </location>
</feature>
<keyword evidence="1 3" id="KW-0853">WD repeat</keyword>
<dbReference type="InterPro" id="IPR011993">
    <property type="entry name" value="PH-like_dom_sf"/>
</dbReference>
<dbReference type="SMART" id="SM01026">
    <property type="entry name" value="Beach"/>
    <property type="match status" value="1"/>
</dbReference>
<dbReference type="InterPro" id="IPR000409">
    <property type="entry name" value="BEACH_dom"/>
</dbReference>
<dbReference type="InterPro" id="IPR013320">
    <property type="entry name" value="ConA-like_dom_sf"/>
</dbReference>
<evidence type="ECO:0000256" key="2">
    <source>
        <dbReference type="ARBA" id="ARBA00022737"/>
    </source>
</evidence>
<dbReference type="PROSITE" id="PS50197">
    <property type="entry name" value="BEACH"/>
    <property type="match status" value="1"/>
</dbReference>
<dbReference type="InterPro" id="IPR056252">
    <property type="entry name" value="Alfy-like_Arm-like"/>
</dbReference>
<dbReference type="PROSITE" id="PS00678">
    <property type="entry name" value="WD_REPEATS_1"/>
    <property type="match status" value="1"/>
</dbReference>
<feature type="repeat" description="WD" evidence="3">
    <location>
        <begin position="1803"/>
        <end position="1822"/>
    </location>
</feature>
<dbReference type="Pfam" id="PF20426">
    <property type="entry name" value="NBCH_WD40"/>
    <property type="match status" value="1"/>
</dbReference>
<feature type="region of interest" description="Disordered" evidence="4">
    <location>
        <begin position="16"/>
        <end position="42"/>
    </location>
</feature>
<reference evidence="7 8" key="1">
    <citation type="journal article" date="2016" name="Mol. Biol. Evol.">
        <title>Comparative Genomics of Early-Diverging Mushroom-Forming Fungi Provides Insights into the Origins of Lignocellulose Decay Capabilities.</title>
        <authorList>
            <person name="Nagy L.G."/>
            <person name="Riley R."/>
            <person name="Tritt A."/>
            <person name="Adam C."/>
            <person name="Daum C."/>
            <person name="Floudas D."/>
            <person name="Sun H."/>
            <person name="Yadav J.S."/>
            <person name="Pangilinan J."/>
            <person name="Larsson K.H."/>
            <person name="Matsuura K."/>
            <person name="Barry K."/>
            <person name="Labutti K."/>
            <person name="Kuo R."/>
            <person name="Ohm R.A."/>
            <person name="Bhattacharya S.S."/>
            <person name="Shirouzu T."/>
            <person name="Yoshinaga Y."/>
            <person name="Martin F.M."/>
            <person name="Grigoriev I.V."/>
            <person name="Hibbett D.S."/>
        </authorList>
    </citation>
    <scope>NUCLEOTIDE SEQUENCE [LARGE SCALE GENOMIC DNA]</scope>
    <source>
        <strain evidence="7 8">L-15889</strain>
    </source>
</reference>
<dbReference type="OrthoDB" id="26681at2759"/>
<evidence type="ECO:0000256" key="3">
    <source>
        <dbReference type="PROSITE-ProRule" id="PRU00221"/>
    </source>
</evidence>
<dbReference type="STRING" id="1314783.A0A165RC81"/>
<dbReference type="SUPFAM" id="SSF50978">
    <property type="entry name" value="WD40 repeat-like"/>
    <property type="match status" value="1"/>
</dbReference>
<dbReference type="SUPFAM" id="SSF49899">
    <property type="entry name" value="Concanavalin A-like lectins/glucanases"/>
    <property type="match status" value="1"/>
</dbReference>
<dbReference type="Gene3D" id="1.10.1540.10">
    <property type="entry name" value="BEACH domain"/>
    <property type="match status" value="1"/>
</dbReference>
<dbReference type="SMART" id="SM00320">
    <property type="entry name" value="WD40"/>
    <property type="match status" value="3"/>
</dbReference>
<feature type="domain" description="BEACH" evidence="5">
    <location>
        <begin position="1409"/>
        <end position="1698"/>
    </location>
</feature>
<dbReference type="PROSITE" id="PS51783">
    <property type="entry name" value="PH_BEACH"/>
    <property type="match status" value="1"/>
</dbReference>
<dbReference type="InterPro" id="IPR036372">
    <property type="entry name" value="BEACH_dom_sf"/>
</dbReference>
<dbReference type="PROSITE" id="PS50294">
    <property type="entry name" value="WD_REPEATS_REGION"/>
    <property type="match status" value="1"/>
</dbReference>
<dbReference type="SUPFAM" id="SSF50729">
    <property type="entry name" value="PH domain-like"/>
    <property type="match status" value="1"/>
</dbReference>
<sequence length="2038" mass="228526">MFRTLLTPLSARFSLSPLSPRPGTTTSFPQNGADDRPDDSLDPEEFARDVLIQLMRNAVENLKAAEGLKARAELLAEMHKVMLEDAATKDVFREMDGFLVVMSVLSTLQAVDDEEAKTEVLEATRLAFVMLSEALEDHPENKQYFKHSVGFESLGQAMATLVSDTATIRHTLGFLVSLGLHKFSMSGIFDFGKETDYAQLDHRIRDFEPAFGPIRHAEAFRLLFNFIPQASADGRALRYSILKLIERLSYHSHRNHCLLSSLEFVEPLFRKYCEWEEDADIARPERQLVQKLLRRLIDVGTSTDEARVMFQRAVREDGVIDADVLEVLRAGMKVKWPEHLSLENCAAIQIPHHDTRGLPLAGFTFMIWLWIEKLPTHSSHAIFSFRLRDRVFVALGIRPDGNLECQTAEVTKLKAAVHRARWTHITFIFHPHRSANPTVRIFIDGILTDALKWIYPKPEYTAGVGIYQVGDNSGIAPMSWSIASSYLFATTLADSLPRFIHHLSPRYASRFQTTQLARFFTYEASTALHIFIDGAAHQSVAKADITQLQHVVREGLSIGESSIVFSLSTSSELQATDTGIRLGFVAIGDIFLVKNGTLDSALWKIGGTAVALRLVQLASSDHQLSRALGVLTDGIRNSWQNSEDMERLRGYDILADLLRAKPDIINVTGFETLFEFLGLNFRSPDQSTIVNTVAYRAVALDFQLWASARAEIQRLHLEHFSTLLLTSKYKRFNVKHRFAKMGVARKLLFVMQTSLYSYDMFPLLLDALKVVAQVQFTANDAIKPIVSYLAANLHEVTEASSPRSIISRIDYSNVQSKAEQVLGMLISILRSPAAYERFSSALPVPRISLLLLGERPTPTTAALVLQLLTISVKSSSSFGRKFELVSGWNILKAVIPHAWDDSVQRAAFDLLLGWQEGEVHNSPVVVCPQILLAILAALKFSLGTVGIRVVSGTPTGATEVEDNVEKLLEELIEVHSSTPSFRQLFKSQATTDSLIDAYKSFVASASMAPELSQSTVRILEKLSHVGLSIALDNAVGNSQRQEIMDILQSAETALNPRTSQETAIDSIAVAGMKSRRRRMASIRLSAQLGESAVKRSITRVHDWRKTVIATERKRLRKTVLDLREYHRQISSLTDWYALLMTERGLWPSALDRRWQLDETEGPYRVRKKLEPTQEYRVSTKVEAMNTLGFELQIPSTSNGTPVLQLEVPPWAEGYDPTSTGVDERQLEEEIVEDKHRRVRHELEPDDVIELANTVARISGVDSSPGLLIFGQTHLYMLDGLVQNDDGEVIDAHDAPKRLFFVPGSIIELNGPQRAQRWSHEQIVSFSDRTFLFRDVGLEIYFKDSRSLLVVFLEKRQRSELSDRLSSILYRYSAEPPTPSPVMLKSPTMLSPMMGRLSGKLSASLSAKMLSGLRLDELSTAQRKWQTREISNFTYLSILNQISGRTPSDATQYPVFPWVIKDYTSEKLDLSSAESYRDLRSPMGALTPAREEAARSRYTNLESVGEKPFHYGTHFSSSMIVCHFLIRVEPFSHMFKTLQGGDWDLPERLFSDIRRAYESASSDVRGDVRELIPEFYALPEFLENSARIDFGVQQSTGERIDDVKMPPWAKCDPLLFIALHREALESDYVSENLPHWIDLIWGYKQRDPKSLNVFHPLSYEGSIDLDAITDELEREATVGIIHNFGQTPRKLFHTPHPERMMHGNSSLPIGTLYGVAEDYHLLSQSKRFVKDLGPRNPIRELAFDPIGQKMIPYPDGTACVPGLPHERVVWRPGLHSGGDLRAVVDNKVVQVIESTACSCAVFADPSTLVTGSRDYTVRLWRVQHPGQSLNSHKEPPLNITLTHVMRAHTSDVICVTASRAWSVVVSGSKDGSAAFWDLNRGTYVRSVWHGEGDGSSVHLVTVNESTGYVASCSRSKLWLHTVNGRPIVWLDLISSTVPNSYPAITSIAFLEREYSRVGVLATGSPDGTIALRTWNADSTPEGEKAHWEFMTLKTLIVKDPDGHVQPKGRNACVTALKFVGECLYHGEDSGRTFSWDLPD</sequence>
<gene>
    <name evidence="7" type="ORF">DAEQUDRAFT_708198</name>
</gene>
<dbReference type="InterPro" id="IPR019775">
    <property type="entry name" value="WD40_repeat_CS"/>
</dbReference>
<keyword evidence="8" id="KW-1185">Reference proteome</keyword>
<proteinExistence type="predicted"/>
<evidence type="ECO:0000313" key="8">
    <source>
        <dbReference type="Proteomes" id="UP000076727"/>
    </source>
</evidence>
<feature type="domain" description="BEACH-type PH" evidence="6">
    <location>
        <begin position="1243"/>
        <end position="1365"/>
    </location>
</feature>
<evidence type="ECO:0000256" key="4">
    <source>
        <dbReference type="SAM" id="MobiDB-lite"/>
    </source>
</evidence>
<dbReference type="Gene3D" id="2.30.29.30">
    <property type="entry name" value="Pleckstrin-homology domain (PH domain)/Phosphotyrosine-binding domain (PTB)"/>
    <property type="match status" value="1"/>
</dbReference>
<dbReference type="Pfam" id="PF23295">
    <property type="entry name" value="Arm_4"/>
    <property type="match status" value="1"/>
</dbReference>
<dbReference type="InterPro" id="IPR015943">
    <property type="entry name" value="WD40/YVTN_repeat-like_dom_sf"/>
</dbReference>
<evidence type="ECO:0000259" key="6">
    <source>
        <dbReference type="PROSITE" id="PS51783"/>
    </source>
</evidence>
<keyword evidence="2" id="KW-0677">Repeat</keyword>